<dbReference type="PANTHER" id="PTHR37817:SF1">
    <property type="entry name" value="N-ACETYLTRANSFERASE EIS"/>
    <property type="match status" value="1"/>
</dbReference>
<dbReference type="Gene3D" id="3.40.630.30">
    <property type="match status" value="2"/>
</dbReference>
<comment type="caution">
    <text evidence="2">The sequence shown here is derived from an EMBL/GenBank/DDBJ whole genome shotgun (WGS) entry which is preliminary data.</text>
</comment>
<dbReference type="InterPro" id="IPR000182">
    <property type="entry name" value="GNAT_dom"/>
</dbReference>
<keyword evidence="2" id="KW-0808">Transferase</keyword>
<dbReference type="GO" id="GO:0030649">
    <property type="term" value="P:aminoglycoside antibiotic catabolic process"/>
    <property type="evidence" value="ECO:0007669"/>
    <property type="project" value="TreeGrafter"/>
</dbReference>
<dbReference type="PANTHER" id="PTHR37817">
    <property type="entry name" value="N-ACETYLTRANSFERASE EIS"/>
    <property type="match status" value="1"/>
</dbReference>
<evidence type="ECO:0000313" key="3">
    <source>
        <dbReference type="Proteomes" id="UP000005583"/>
    </source>
</evidence>
<dbReference type="RefSeq" id="WP_007126284.1">
    <property type="nucleotide sequence ID" value="NZ_AZFO01000004.1"/>
</dbReference>
<dbReference type="CDD" id="cd04301">
    <property type="entry name" value="NAT_SF"/>
    <property type="match status" value="1"/>
</dbReference>
<organism evidence="2 3">
    <name type="scientific">Lactobacillus ultunensis DSM 16047</name>
    <dbReference type="NCBI Taxonomy" id="525365"/>
    <lineage>
        <taxon>Bacteria</taxon>
        <taxon>Bacillati</taxon>
        <taxon>Bacillota</taxon>
        <taxon>Bacilli</taxon>
        <taxon>Lactobacillales</taxon>
        <taxon>Lactobacillaceae</taxon>
        <taxon>Lactobacillus</taxon>
    </lineage>
</organism>
<protein>
    <submittedName>
        <fullName evidence="2">Acetyltransferase, GNAT family</fullName>
    </submittedName>
</protein>
<dbReference type="Proteomes" id="UP000005583">
    <property type="component" value="Unassembled WGS sequence"/>
</dbReference>
<dbReference type="SUPFAM" id="SSF55729">
    <property type="entry name" value="Acyl-CoA N-acyltransferases (Nat)"/>
    <property type="match status" value="1"/>
</dbReference>
<proteinExistence type="predicted"/>
<dbReference type="Pfam" id="PF17668">
    <property type="entry name" value="Acetyltransf_17"/>
    <property type="match status" value="1"/>
</dbReference>
<dbReference type="InterPro" id="IPR036527">
    <property type="entry name" value="SCP2_sterol-bd_dom_sf"/>
</dbReference>
<gene>
    <name evidence="2" type="ORF">HMPREF0548_0093</name>
</gene>
<dbReference type="GO" id="GO:0034069">
    <property type="term" value="F:aminoglycoside N-acetyltransferase activity"/>
    <property type="evidence" value="ECO:0007669"/>
    <property type="project" value="TreeGrafter"/>
</dbReference>
<dbReference type="PROSITE" id="PS51186">
    <property type="entry name" value="GNAT"/>
    <property type="match status" value="1"/>
</dbReference>
<evidence type="ECO:0000313" key="2">
    <source>
        <dbReference type="EMBL" id="EEJ73112.1"/>
    </source>
</evidence>
<dbReference type="HOGENOM" id="CLU_050659_1_0_9"/>
<dbReference type="AlphaFoldDB" id="C2EK97"/>
<sequence length="388" mass="45499">MKLENNQDNLDQIATLIEYAFLKNKDLEHDVNFMSRYDHSTSYGYFDKKKLTSYIMVNQFKSEVFGHHLPMAGIGYVASYPEYRGQGHISKLMKEILQDLHEQNIPLANLAPFSEGFYRQYGFSNSIYQKEYTFSGNALRNFKLPRNGHVIRGDWNDLNVQNGVIQLYERQLHTDDERNTMVRDAWWWNRLDTYYPNRHIAVYFDGDGRPMSYLIYRLMEQRFIADELYSITPQGLLSMLGFMNSHAGSVKEFCMILPEKSLLAELFSEQRQLKVRVRPFMMSRIIDFKQIVECTKPIQNETFNLEVNSDDQCPWNIGVWQINSQNGQVTCSRKEDELVDFSGSITAWTQVLLGRLTMSEAVKLGLITDYQIKKLDFKKGDVSFYDYF</sequence>
<dbReference type="Pfam" id="PF13527">
    <property type="entry name" value="Acetyltransf_9"/>
    <property type="match status" value="1"/>
</dbReference>
<name>C2EK97_9LACO</name>
<dbReference type="EMBL" id="ACGU01000009">
    <property type="protein sequence ID" value="EEJ73112.1"/>
    <property type="molecule type" value="Genomic_DNA"/>
</dbReference>
<dbReference type="InterPro" id="IPR041380">
    <property type="entry name" value="Acetyltransf_17"/>
</dbReference>
<dbReference type="PATRIC" id="fig|525365.8.peg.1426"/>
<dbReference type="eggNOG" id="COG4552">
    <property type="taxonomic scope" value="Bacteria"/>
</dbReference>
<accession>C2EK97</accession>
<feature type="domain" description="N-acetyltransferase" evidence="1">
    <location>
        <begin position="1"/>
        <end position="146"/>
    </location>
</feature>
<dbReference type="InterPro" id="IPR016181">
    <property type="entry name" value="Acyl_CoA_acyltransferase"/>
</dbReference>
<dbReference type="SUPFAM" id="SSF55718">
    <property type="entry name" value="SCP-like"/>
    <property type="match status" value="1"/>
</dbReference>
<dbReference type="STRING" id="525365.HMPREF0548_0093"/>
<reference evidence="2 3" key="1">
    <citation type="submission" date="2009-01" db="EMBL/GenBank/DDBJ databases">
        <authorList>
            <person name="Qin X."/>
            <person name="Bachman B."/>
            <person name="Battles P."/>
            <person name="Bell A."/>
            <person name="Bess C."/>
            <person name="Bickham C."/>
            <person name="Chaboub L."/>
            <person name="Chen D."/>
            <person name="Coyle M."/>
            <person name="Deiros D.R."/>
            <person name="Dinh H."/>
            <person name="Forbes L."/>
            <person name="Fowler G."/>
            <person name="Francisco L."/>
            <person name="Fu Q."/>
            <person name="Gubbala S."/>
            <person name="Hale W."/>
            <person name="Han Y."/>
            <person name="Hemphill L."/>
            <person name="Highlander S.K."/>
            <person name="Hirani K."/>
            <person name="Hogues M."/>
            <person name="Jackson L."/>
            <person name="Jakkamsetti A."/>
            <person name="Javaid M."/>
            <person name="Jiang H."/>
            <person name="Korchina V."/>
            <person name="Kovar C."/>
            <person name="Lara F."/>
            <person name="Lee S."/>
            <person name="Mata R."/>
            <person name="Mathew T."/>
            <person name="Moen C."/>
            <person name="Morales K."/>
            <person name="Munidasa M."/>
            <person name="Nazareth L."/>
            <person name="Ngo R."/>
            <person name="Nguyen L."/>
            <person name="Okwuonu G."/>
            <person name="Ongeri F."/>
            <person name="Patil S."/>
            <person name="Petrosino J."/>
            <person name="Pham C."/>
            <person name="Pham P."/>
            <person name="Pu L.-L."/>
            <person name="Puazo M."/>
            <person name="Raj R."/>
            <person name="Reid J."/>
            <person name="Rouhana J."/>
            <person name="Saada N."/>
            <person name="Shang Y."/>
            <person name="Simmons D."/>
            <person name="Thornton R."/>
            <person name="Warren J."/>
            <person name="Weissenberger G."/>
            <person name="Zhang J."/>
            <person name="Zhang L."/>
            <person name="Zhou C."/>
            <person name="Zhu D."/>
            <person name="Muzny D."/>
            <person name="Worley K."/>
            <person name="Gibbs R."/>
        </authorList>
    </citation>
    <scope>NUCLEOTIDE SEQUENCE [LARGE SCALE GENOMIC DNA]</scope>
    <source>
        <strain evidence="2 3">DSM 16047</strain>
    </source>
</reference>
<dbReference type="InterPro" id="IPR051554">
    <property type="entry name" value="Acetyltransferase_Eis"/>
</dbReference>
<dbReference type="Gene3D" id="3.30.1050.10">
    <property type="entry name" value="SCP2 sterol-binding domain"/>
    <property type="match status" value="1"/>
</dbReference>
<dbReference type="OrthoDB" id="9768284at2"/>
<keyword evidence="3" id="KW-1185">Reference proteome</keyword>
<evidence type="ECO:0000259" key="1">
    <source>
        <dbReference type="PROSITE" id="PS51186"/>
    </source>
</evidence>
<dbReference type="InterPro" id="IPR025559">
    <property type="entry name" value="Eis_dom"/>
</dbReference>
<dbReference type="Pfam" id="PF13530">
    <property type="entry name" value="SCP2_2"/>
    <property type="match status" value="1"/>
</dbReference>